<gene>
    <name evidence="1" type="ORF">BCR43DRAFT_482670</name>
</gene>
<dbReference type="InParanoid" id="A0A1X2HTZ8"/>
<feature type="non-terminal residue" evidence="1">
    <location>
        <position position="77"/>
    </location>
</feature>
<keyword evidence="2" id="KW-1185">Reference proteome</keyword>
<dbReference type="AlphaFoldDB" id="A0A1X2HTZ8"/>
<dbReference type="EMBL" id="MCGN01000001">
    <property type="protein sequence ID" value="ORZ03060.1"/>
    <property type="molecule type" value="Genomic_DNA"/>
</dbReference>
<accession>A0A1X2HTZ8</accession>
<evidence type="ECO:0000313" key="1">
    <source>
        <dbReference type="EMBL" id="ORZ03060.1"/>
    </source>
</evidence>
<evidence type="ECO:0000313" key="2">
    <source>
        <dbReference type="Proteomes" id="UP000242180"/>
    </source>
</evidence>
<dbReference type="Proteomes" id="UP000242180">
    <property type="component" value="Unassembled WGS sequence"/>
</dbReference>
<reference evidence="1 2" key="1">
    <citation type="submission" date="2016-07" db="EMBL/GenBank/DDBJ databases">
        <title>Pervasive Adenine N6-methylation of Active Genes in Fungi.</title>
        <authorList>
            <consortium name="DOE Joint Genome Institute"/>
            <person name="Mondo S.J."/>
            <person name="Dannebaum R.O."/>
            <person name="Kuo R.C."/>
            <person name="Labutti K."/>
            <person name="Haridas S."/>
            <person name="Kuo A."/>
            <person name="Salamov A."/>
            <person name="Ahrendt S.R."/>
            <person name="Lipzen A."/>
            <person name="Sullivan W."/>
            <person name="Andreopoulos W.B."/>
            <person name="Clum A."/>
            <person name="Lindquist E."/>
            <person name="Daum C."/>
            <person name="Ramamoorthy G.K."/>
            <person name="Gryganskyi A."/>
            <person name="Culley D."/>
            <person name="Magnuson J.K."/>
            <person name="James T.Y."/>
            <person name="O'Malley M.A."/>
            <person name="Stajich J.E."/>
            <person name="Spatafora J.W."/>
            <person name="Visel A."/>
            <person name="Grigoriev I.V."/>
        </authorList>
    </citation>
    <scope>NUCLEOTIDE SEQUENCE [LARGE SCALE GENOMIC DNA]</scope>
    <source>
        <strain evidence="1 2">NRRL 2496</strain>
    </source>
</reference>
<sequence length="77" mass="8778">MSDSRSAMVCGRGIFCLRGRDAAFILYHSLPKLNRRKRSTSRSRCCRYAVAVFLDLAYAIKNRPPLSRKTNVFPLVV</sequence>
<organism evidence="1 2">
    <name type="scientific">Syncephalastrum racemosum</name>
    <name type="common">Filamentous fungus</name>
    <dbReference type="NCBI Taxonomy" id="13706"/>
    <lineage>
        <taxon>Eukaryota</taxon>
        <taxon>Fungi</taxon>
        <taxon>Fungi incertae sedis</taxon>
        <taxon>Mucoromycota</taxon>
        <taxon>Mucoromycotina</taxon>
        <taxon>Mucoromycetes</taxon>
        <taxon>Mucorales</taxon>
        <taxon>Syncephalastraceae</taxon>
        <taxon>Syncephalastrum</taxon>
    </lineage>
</organism>
<proteinExistence type="predicted"/>
<name>A0A1X2HTZ8_SYNRA</name>
<protein>
    <submittedName>
        <fullName evidence="1">Uncharacterized protein</fullName>
    </submittedName>
</protein>
<comment type="caution">
    <text evidence="1">The sequence shown here is derived from an EMBL/GenBank/DDBJ whole genome shotgun (WGS) entry which is preliminary data.</text>
</comment>